<dbReference type="PATRIC" id="fig|1261131.3.peg.59"/>
<dbReference type="PANTHER" id="PTHR44858:SF1">
    <property type="entry name" value="UDP-N-ACETYLGLUCOSAMINE--PEPTIDE N-ACETYLGLUCOSAMINYLTRANSFERASE SPINDLY-RELATED"/>
    <property type="match status" value="1"/>
</dbReference>
<dbReference type="STRING" id="1261131.lam_065"/>
<dbReference type="PROSITE" id="PS50005">
    <property type="entry name" value="TPR"/>
    <property type="match status" value="5"/>
</dbReference>
<feature type="repeat" description="TPR" evidence="3">
    <location>
        <begin position="84"/>
        <end position="117"/>
    </location>
</feature>
<dbReference type="RefSeq" id="WP_023466132.1">
    <property type="nucleotide sequence ID" value="NC_022793.1"/>
</dbReference>
<evidence type="ECO:0000313" key="4">
    <source>
        <dbReference type="EMBL" id="AHA27448.1"/>
    </source>
</evidence>
<evidence type="ECO:0000256" key="3">
    <source>
        <dbReference type="PROSITE-ProRule" id="PRU00339"/>
    </source>
</evidence>
<dbReference type="HOGENOM" id="CLU_003728_2_2_5"/>
<evidence type="ECO:0000313" key="5">
    <source>
        <dbReference type="Proteomes" id="UP000017862"/>
    </source>
</evidence>
<dbReference type="EMBL" id="CP006604">
    <property type="protein sequence ID" value="AHA27448.1"/>
    <property type="molecule type" value="Genomic_DNA"/>
</dbReference>
<organism evidence="4 5">
    <name type="scientific">Candidatus Liberibacter americanus str. Sao Paulo</name>
    <dbReference type="NCBI Taxonomy" id="1261131"/>
    <lineage>
        <taxon>Bacteria</taxon>
        <taxon>Pseudomonadati</taxon>
        <taxon>Pseudomonadota</taxon>
        <taxon>Alphaproteobacteria</taxon>
        <taxon>Hyphomicrobiales</taxon>
        <taxon>Rhizobiaceae</taxon>
        <taxon>Liberibacter</taxon>
    </lineage>
</organism>
<accession>U6B485</accession>
<feature type="repeat" description="TPR" evidence="3">
    <location>
        <begin position="50"/>
        <end position="83"/>
    </location>
</feature>
<keyword evidence="2 3" id="KW-0802">TPR repeat</keyword>
<keyword evidence="5" id="KW-1185">Reference proteome</keyword>
<dbReference type="KEGG" id="lar:lam_065"/>
<feature type="repeat" description="TPR" evidence="3">
    <location>
        <begin position="223"/>
        <end position="256"/>
    </location>
</feature>
<proteinExistence type="predicted"/>
<protein>
    <submittedName>
        <fullName evidence="4">Uncharacterized protein</fullName>
    </submittedName>
</protein>
<evidence type="ECO:0000256" key="2">
    <source>
        <dbReference type="ARBA" id="ARBA00022803"/>
    </source>
</evidence>
<dbReference type="eggNOG" id="COG0457">
    <property type="taxonomic scope" value="Bacteria"/>
</dbReference>
<feature type="repeat" description="TPR" evidence="3">
    <location>
        <begin position="189"/>
        <end position="222"/>
    </location>
</feature>
<name>U6B485_9HYPH</name>
<dbReference type="Gene3D" id="1.25.40.10">
    <property type="entry name" value="Tetratricopeptide repeat domain"/>
    <property type="match status" value="3"/>
</dbReference>
<dbReference type="PROSITE" id="PS50293">
    <property type="entry name" value="TPR_REGION"/>
    <property type="match status" value="1"/>
</dbReference>
<dbReference type="InterPro" id="IPR019734">
    <property type="entry name" value="TPR_rpt"/>
</dbReference>
<dbReference type="AlphaFoldDB" id="U6B485"/>
<dbReference type="SUPFAM" id="SSF48452">
    <property type="entry name" value="TPR-like"/>
    <property type="match status" value="1"/>
</dbReference>
<keyword evidence="1" id="KW-0677">Repeat</keyword>
<dbReference type="InterPro" id="IPR050498">
    <property type="entry name" value="Ycf3"/>
</dbReference>
<feature type="repeat" description="TPR" evidence="3">
    <location>
        <begin position="155"/>
        <end position="188"/>
    </location>
</feature>
<reference evidence="4 5" key="1">
    <citation type="journal article" date="2014" name="Mol. Plant Microbe Interact.">
        <title>The complete genome sequence of Candidatus Liberibacter americanus, associated with citrus Huanglongbing.</title>
        <authorList>
            <person name="Wulff N.A."/>
            <person name="Zhang S."/>
            <person name="Setubal J.C."/>
            <person name="Almeida N.F."/>
            <person name="Martins E.C."/>
            <person name="Harakava R."/>
            <person name="Kumar D."/>
            <person name="Rangel L.T."/>
            <person name="Foissac X."/>
            <person name="Bove J."/>
            <person name="Gabriel D.W."/>
        </authorList>
    </citation>
    <scope>NUCLEOTIDE SEQUENCE [LARGE SCALE GENOMIC DNA]</scope>
    <source>
        <strain evidence="4 5">Sao Paulo</strain>
    </source>
</reference>
<evidence type="ECO:0000256" key="1">
    <source>
        <dbReference type="ARBA" id="ARBA00022737"/>
    </source>
</evidence>
<dbReference type="InterPro" id="IPR011990">
    <property type="entry name" value="TPR-like_helical_dom_sf"/>
</dbReference>
<dbReference type="SMART" id="SM00028">
    <property type="entry name" value="TPR"/>
    <property type="match status" value="6"/>
</dbReference>
<sequence length="276" mass="31857">MMRFAVKFLLILVLFSHLGGCLYLLNDIKNRQDLDISSLSSVIRSHPRDPEGYNVRGVVYGEYGKFYEALQDFQKALHLDRLYYKAYVNRALVYYKMGNFPMALKDYNSALSINPNYSVAYIGRGDVYRTKYYNNPIKALEDFNYAIKLKTPDSAKAFYGRALVYQVLGKHEKAIDDFSKAMSLSSLYADHYNGRGISYLAIKDYNNAIEDFKIAISINPGVAKFWFNQGFAYEMHADYEDALMSYNKSLSIDYNDNKTRDAISRMKDLLKSNSFF</sequence>
<dbReference type="Proteomes" id="UP000017862">
    <property type="component" value="Chromosome"/>
</dbReference>
<gene>
    <name evidence="4" type="ORF">lam_065</name>
</gene>
<dbReference type="Pfam" id="PF00515">
    <property type="entry name" value="TPR_1"/>
    <property type="match status" value="4"/>
</dbReference>
<dbReference type="PANTHER" id="PTHR44858">
    <property type="entry name" value="TETRATRICOPEPTIDE REPEAT PROTEIN 6"/>
    <property type="match status" value="1"/>
</dbReference>